<keyword evidence="4" id="KW-1185">Reference proteome</keyword>
<reference evidence="3" key="2">
    <citation type="submission" date="2016-10" db="EMBL/GenBank/DDBJ databases">
        <authorList>
            <person name="de Groot N.N."/>
        </authorList>
    </citation>
    <scope>NUCLEOTIDE SEQUENCE [LARGE SCALE GENOMIC DNA]</scope>
    <source>
        <strain evidence="3">KCTC 32246</strain>
    </source>
</reference>
<sequence>MSDYGEGDLDLLFTMFEGVMQAQEYLTMSLLHTGALDRAGLQARLEAALARDDLRVGTQIPLSRMLEVVKGQQPTPPPRWTPRLIPGKKPD</sequence>
<evidence type="ECO:0000313" key="2">
    <source>
        <dbReference type="EMBL" id="SDU75379.1"/>
    </source>
</evidence>
<organism evidence="3 4">
    <name type="scientific">Pseudomonas sihuiensis</name>
    <dbReference type="NCBI Taxonomy" id="1274359"/>
    <lineage>
        <taxon>Bacteria</taxon>
        <taxon>Pseudomonadati</taxon>
        <taxon>Pseudomonadota</taxon>
        <taxon>Gammaproteobacteria</taxon>
        <taxon>Pseudomonadales</taxon>
        <taxon>Pseudomonadaceae</taxon>
        <taxon>Pseudomonas</taxon>
    </lineage>
</organism>
<gene>
    <name evidence="2" type="ORF">SAMN05216363_0016</name>
    <name evidence="3" type="ORF">SAMN05216363_1894</name>
</gene>
<evidence type="ECO:0000313" key="4">
    <source>
        <dbReference type="Proteomes" id="UP000198675"/>
    </source>
</evidence>
<feature type="region of interest" description="Disordered" evidence="1">
    <location>
        <begin position="69"/>
        <end position="91"/>
    </location>
</feature>
<reference evidence="4" key="1">
    <citation type="submission" date="2016-10" db="EMBL/GenBank/DDBJ databases">
        <authorList>
            <person name="Varghese N."/>
            <person name="Submissions S."/>
        </authorList>
    </citation>
    <scope>NUCLEOTIDE SEQUENCE [LARGE SCALE GENOMIC DNA]</scope>
    <source>
        <strain evidence="4">KCTC 32246</strain>
    </source>
</reference>
<evidence type="ECO:0000313" key="3">
    <source>
        <dbReference type="EMBL" id="SDU82305.1"/>
    </source>
</evidence>
<dbReference type="AlphaFoldDB" id="A0A1H2LNH1"/>
<protein>
    <submittedName>
        <fullName evidence="3">Uncharacterized protein</fullName>
    </submittedName>
</protein>
<proteinExistence type="predicted"/>
<name>A0A1H2LNH1_9PSED</name>
<dbReference type="EMBL" id="LT629797">
    <property type="protein sequence ID" value="SDU82305.1"/>
    <property type="molecule type" value="Genomic_DNA"/>
</dbReference>
<dbReference type="EMBL" id="LT629797">
    <property type="protein sequence ID" value="SDU75379.1"/>
    <property type="molecule type" value="Genomic_DNA"/>
</dbReference>
<accession>A0A1H2LNH1</accession>
<dbReference type="Proteomes" id="UP000198675">
    <property type="component" value="Chromosome I"/>
</dbReference>
<evidence type="ECO:0000256" key="1">
    <source>
        <dbReference type="SAM" id="MobiDB-lite"/>
    </source>
</evidence>